<comment type="caution">
    <text evidence="3">The sequence shown here is derived from an EMBL/GenBank/DDBJ whole genome shotgun (WGS) entry which is preliminary data.</text>
</comment>
<evidence type="ECO:0000313" key="4">
    <source>
        <dbReference type="Proteomes" id="UP001596443"/>
    </source>
</evidence>
<dbReference type="InterPro" id="IPR036527">
    <property type="entry name" value="SCP2_sterol-bd_dom_sf"/>
</dbReference>
<dbReference type="Pfam" id="PF17668">
    <property type="entry name" value="Acetyltransf_17"/>
    <property type="match status" value="1"/>
</dbReference>
<dbReference type="PANTHER" id="PTHR37817">
    <property type="entry name" value="N-ACETYLTRANSFERASE EIS"/>
    <property type="match status" value="1"/>
</dbReference>
<dbReference type="Gene3D" id="3.40.630.30">
    <property type="match status" value="2"/>
</dbReference>
<dbReference type="Pfam" id="PF13530">
    <property type="entry name" value="SCP2_2"/>
    <property type="match status" value="1"/>
</dbReference>
<dbReference type="RefSeq" id="WP_390214533.1">
    <property type="nucleotide sequence ID" value="NZ_JBHSWX010000011.1"/>
</dbReference>
<dbReference type="InterPro" id="IPR025559">
    <property type="entry name" value="Eis_dom"/>
</dbReference>
<keyword evidence="3" id="KW-0012">Acyltransferase</keyword>
<evidence type="ECO:0000259" key="2">
    <source>
        <dbReference type="PROSITE" id="PS51186"/>
    </source>
</evidence>
<protein>
    <submittedName>
        <fullName evidence="3">Enhanced intracellular survival protein Eis</fullName>
        <ecNumber evidence="3">2.3.1.-</ecNumber>
    </submittedName>
</protein>
<dbReference type="EC" id="2.3.1.-" evidence="3"/>
<dbReference type="Pfam" id="PF13527">
    <property type="entry name" value="Acetyltransf_9"/>
    <property type="match status" value="1"/>
</dbReference>
<dbReference type="GO" id="GO:0016746">
    <property type="term" value="F:acyltransferase activity"/>
    <property type="evidence" value="ECO:0007669"/>
    <property type="project" value="UniProtKB-KW"/>
</dbReference>
<dbReference type="Gene3D" id="3.30.1050.10">
    <property type="entry name" value="SCP2 sterol-binding domain"/>
    <property type="match status" value="1"/>
</dbReference>
<dbReference type="AlphaFoldDB" id="A0ABD5T723"/>
<name>A0ABD5T723_9EURY</name>
<feature type="region of interest" description="Disordered" evidence="1">
    <location>
        <begin position="24"/>
        <end position="56"/>
    </location>
</feature>
<accession>A0ABD5T723</accession>
<feature type="domain" description="N-acetyltransferase" evidence="2">
    <location>
        <begin position="1"/>
        <end position="157"/>
    </location>
</feature>
<dbReference type="EMBL" id="JBHSWX010000011">
    <property type="protein sequence ID" value="MFC6785050.1"/>
    <property type="molecule type" value="Genomic_DNA"/>
</dbReference>
<keyword evidence="4" id="KW-1185">Reference proteome</keyword>
<dbReference type="InterPro" id="IPR041380">
    <property type="entry name" value="Acetyltransf_17"/>
</dbReference>
<gene>
    <name evidence="3" type="primary">eis</name>
    <name evidence="3" type="ORF">ACFQFD_03315</name>
</gene>
<dbReference type="SUPFAM" id="SSF55729">
    <property type="entry name" value="Acyl-CoA N-acyltransferases (Nat)"/>
    <property type="match status" value="1"/>
</dbReference>
<dbReference type="InterPro" id="IPR016181">
    <property type="entry name" value="Acyl_CoA_acyltransferase"/>
</dbReference>
<dbReference type="SUPFAM" id="SSF55718">
    <property type="entry name" value="SCP-like"/>
    <property type="match status" value="1"/>
</dbReference>
<dbReference type="InterPro" id="IPR051554">
    <property type="entry name" value="Acetyltransferase_Eis"/>
</dbReference>
<dbReference type="PANTHER" id="PTHR37817:SF1">
    <property type="entry name" value="N-ACETYLTRANSFERASE EIS"/>
    <property type="match status" value="1"/>
</dbReference>
<proteinExistence type="predicted"/>
<keyword evidence="3" id="KW-0808">Transferase</keyword>
<sequence>MDYRAIPDEHETAFDDVLVYAFSPERGPDYEPEGPDRPASFQPRGLYEDDGGDRDDPATETLAAVCGYYDFSARIRGGIRDVAGVSAVASPPEMRRRGLVRDLLGHVHRELRDADVAFAALWPFEYSFYRRLGYERIGEYARIEVAPEALASACPDPAGAFERLDADAWPRLDAVYDEWAGDEFRLDRGEGWWRHRVFESWETDPYVYGWTDGDRGDSLRGYLVYTIRDEDGSDGRALTVNEFAARDREARRQLLRFCRDHDSQVERVRFTGPADTRLFDDLDDPQAAETEIRPGPMARVVDVESALAAIEYPADLETTLVFDVRDDSCEWNDDRFRLRVADGRGTVDRVADADAEVVLDIGALARLVVGSHSANRLVELGAVDTEGEATQPALAAAFPPTNPFLREGF</sequence>
<evidence type="ECO:0000256" key="1">
    <source>
        <dbReference type="SAM" id="MobiDB-lite"/>
    </source>
</evidence>
<reference evidence="3 4" key="1">
    <citation type="journal article" date="2019" name="Int. J. Syst. Evol. Microbiol.">
        <title>The Global Catalogue of Microorganisms (GCM) 10K type strain sequencing project: providing services to taxonomists for standard genome sequencing and annotation.</title>
        <authorList>
            <consortium name="The Broad Institute Genomics Platform"/>
            <consortium name="The Broad Institute Genome Sequencing Center for Infectious Disease"/>
            <person name="Wu L."/>
            <person name="Ma J."/>
        </authorList>
    </citation>
    <scope>NUCLEOTIDE SEQUENCE [LARGE SCALE GENOMIC DNA]</scope>
    <source>
        <strain evidence="3 4">SYNS20</strain>
    </source>
</reference>
<dbReference type="PROSITE" id="PS51186">
    <property type="entry name" value="GNAT"/>
    <property type="match status" value="1"/>
</dbReference>
<organism evidence="3 4">
    <name type="scientific">Halobaculum halobium</name>
    <dbReference type="NCBI Taxonomy" id="3032281"/>
    <lineage>
        <taxon>Archaea</taxon>
        <taxon>Methanobacteriati</taxon>
        <taxon>Methanobacteriota</taxon>
        <taxon>Stenosarchaea group</taxon>
        <taxon>Halobacteria</taxon>
        <taxon>Halobacteriales</taxon>
        <taxon>Haloferacaceae</taxon>
        <taxon>Halobaculum</taxon>
    </lineage>
</organism>
<evidence type="ECO:0000313" key="3">
    <source>
        <dbReference type="EMBL" id="MFC6785050.1"/>
    </source>
</evidence>
<dbReference type="Proteomes" id="UP001596443">
    <property type="component" value="Unassembled WGS sequence"/>
</dbReference>
<dbReference type="InterPro" id="IPR000182">
    <property type="entry name" value="GNAT_dom"/>
</dbReference>